<reference evidence="3 4" key="1">
    <citation type="journal article" date="2017" name="Nat. Ecol. Evol.">
        <title>Scallop genome provides insights into evolution of bilaterian karyotype and development.</title>
        <authorList>
            <person name="Wang S."/>
            <person name="Zhang J."/>
            <person name="Jiao W."/>
            <person name="Li J."/>
            <person name="Xun X."/>
            <person name="Sun Y."/>
            <person name="Guo X."/>
            <person name="Huan P."/>
            <person name="Dong B."/>
            <person name="Zhang L."/>
            <person name="Hu X."/>
            <person name="Sun X."/>
            <person name="Wang J."/>
            <person name="Zhao C."/>
            <person name="Wang Y."/>
            <person name="Wang D."/>
            <person name="Huang X."/>
            <person name="Wang R."/>
            <person name="Lv J."/>
            <person name="Li Y."/>
            <person name="Zhang Z."/>
            <person name="Liu B."/>
            <person name="Lu W."/>
            <person name="Hui Y."/>
            <person name="Liang J."/>
            <person name="Zhou Z."/>
            <person name="Hou R."/>
            <person name="Li X."/>
            <person name="Liu Y."/>
            <person name="Li H."/>
            <person name="Ning X."/>
            <person name="Lin Y."/>
            <person name="Zhao L."/>
            <person name="Xing Q."/>
            <person name="Dou J."/>
            <person name="Li Y."/>
            <person name="Mao J."/>
            <person name="Guo H."/>
            <person name="Dou H."/>
            <person name="Li T."/>
            <person name="Mu C."/>
            <person name="Jiang W."/>
            <person name="Fu Q."/>
            <person name="Fu X."/>
            <person name="Miao Y."/>
            <person name="Liu J."/>
            <person name="Yu Q."/>
            <person name="Li R."/>
            <person name="Liao H."/>
            <person name="Li X."/>
            <person name="Kong Y."/>
            <person name="Jiang Z."/>
            <person name="Chourrout D."/>
            <person name="Li R."/>
            <person name="Bao Z."/>
        </authorList>
    </citation>
    <scope>NUCLEOTIDE SEQUENCE [LARGE SCALE GENOMIC DNA]</scope>
    <source>
        <strain evidence="3 4">PY_sf001</strain>
    </source>
</reference>
<keyword evidence="4" id="KW-1185">Reference proteome</keyword>
<name>A0A210QZ77_MIZYE</name>
<feature type="compositionally biased region" description="Basic and acidic residues" evidence="2">
    <location>
        <begin position="43"/>
        <end position="52"/>
    </location>
</feature>
<feature type="region of interest" description="Disordered" evidence="2">
    <location>
        <begin position="68"/>
        <end position="91"/>
    </location>
</feature>
<accession>A0A210QZ77</accession>
<gene>
    <name evidence="3" type="ORF">KP79_PYT15284</name>
</gene>
<sequence>MVCVPCIVVPFVLWFFNKYVRPYVAKYLPWFKETPTTSNPPKTDGDSTKSSDEQVTNGTCKFAKMFSNGKADIPNGHPTTTEVGGGSKKEN</sequence>
<comment type="caution">
    <text evidence="3">The sequence shown here is derived from an EMBL/GenBank/DDBJ whole genome shotgun (WGS) entry which is preliminary data.</text>
</comment>
<dbReference type="PANTHER" id="PTHR13456:SF0">
    <property type="entry name" value="UPF0729 PROTEIN C18ORF32"/>
    <property type="match status" value="1"/>
</dbReference>
<comment type="similarity">
    <text evidence="1">Belongs to the UPF0729 family.</text>
</comment>
<dbReference type="AlphaFoldDB" id="A0A210QZ77"/>
<proteinExistence type="inferred from homology"/>
<evidence type="ECO:0000313" key="3">
    <source>
        <dbReference type="EMBL" id="OWF54037.1"/>
    </source>
</evidence>
<dbReference type="PANTHER" id="PTHR13456">
    <property type="entry name" value="UPF0729 PROTEIN C18ORF32"/>
    <property type="match status" value="1"/>
</dbReference>
<dbReference type="Pfam" id="PF14975">
    <property type="entry name" value="DUF4512"/>
    <property type="match status" value="1"/>
</dbReference>
<evidence type="ECO:0000313" key="4">
    <source>
        <dbReference type="Proteomes" id="UP000242188"/>
    </source>
</evidence>
<dbReference type="InterPro" id="IPR026776">
    <property type="entry name" value="UPF0729_C18orf32-like"/>
</dbReference>
<evidence type="ECO:0000256" key="2">
    <source>
        <dbReference type="SAM" id="MobiDB-lite"/>
    </source>
</evidence>
<feature type="region of interest" description="Disordered" evidence="2">
    <location>
        <begin position="32"/>
        <end position="54"/>
    </location>
</feature>
<protein>
    <submittedName>
        <fullName evidence="3">UPF0729 protein C18orf32-like</fullName>
    </submittedName>
</protein>
<dbReference type="EMBL" id="NEDP02001165">
    <property type="protein sequence ID" value="OWF54037.1"/>
    <property type="molecule type" value="Genomic_DNA"/>
</dbReference>
<organism evidence="3 4">
    <name type="scientific">Mizuhopecten yessoensis</name>
    <name type="common">Japanese scallop</name>
    <name type="synonym">Patinopecten yessoensis</name>
    <dbReference type="NCBI Taxonomy" id="6573"/>
    <lineage>
        <taxon>Eukaryota</taxon>
        <taxon>Metazoa</taxon>
        <taxon>Spiralia</taxon>
        <taxon>Lophotrochozoa</taxon>
        <taxon>Mollusca</taxon>
        <taxon>Bivalvia</taxon>
        <taxon>Autobranchia</taxon>
        <taxon>Pteriomorphia</taxon>
        <taxon>Pectinida</taxon>
        <taxon>Pectinoidea</taxon>
        <taxon>Pectinidae</taxon>
        <taxon>Mizuhopecten</taxon>
    </lineage>
</organism>
<dbReference type="Proteomes" id="UP000242188">
    <property type="component" value="Unassembled WGS sequence"/>
</dbReference>
<evidence type="ECO:0000256" key="1">
    <source>
        <dbReference type="ARBA" id="ARBA00007959"/>
    </source>
</evidence>